<dbReference type="Gene3D" id="2.60.40.150">
    <property type="entry name" value="C2 domain"/>
    <property type="match status" value="1"/>
</dbReference>
<accession>A0A061S5R1</accession>
<evidence type="ECO:0000256" key="1">
    <source>
        <dbReference type="SAM" id="Coils"/>
    </source>
</evidence>
<evidence type="ECO:0000259" key="3">
    <source>
        <dbReference type="Pfam" id="PF00168"/>
    </source>
</evidence>
<dbReference type="InterPro" id="IPR035892">
    <property type="entry name" value="C2_domain_sf"/>
</dbReference>
<dbReference type="SUPFAM" id="SSF49562">
    <property type="entry name" value="C2 domain (Calcium/lipid-binding domain, CaLB)"/>
    <property type="match status" value="1"/>
</dbReference>
<protein>
    <recommendedName>
        <fullName evidence="3">C2 domain-containing protein</fullName>
    </recommendedName>
</protein>
<proteinExistence type="predicted"/>
<gene>
    <name evidence="4" type="ORF">TSPGSL018_15325</name>
</gene>
<dbReference type="Pfam" id="PF00168">
    <property type="entry name" value="C2"/>
    <property type="match status" value="1"/>
</dbReference>
<evidence type="ECO:0000313" key="4">
    <source>
        <dbReference type="EMBL" id="JAC78359.1"/>
    </source>
</evidence>
<dbReference type="AlphaFoldDB" id="A0A061S5R1"/>
<name>A0A061S5R1_9CHLO</name>
<feature type="compositionally biased region" description="Polar residues" evidence="2">
    <location>
        <begin position="222"/>
        <end position="236"/>
    </location>
</feature>
<dbReference type="InterPro" id="IPR000008">
    <property type="entry name" value="C2_dom"/>
</dbReference>
<dbReference type="CDD" id="cd00030">
    <property type="entry name" value="C2"/>
    <property type="match status" value="1"/>
</dbReference>
<feature type="region of interest" description="Disordered" evidence="2">
    <location>
        <begin position="157"/>
        <end position="236"/>
    </location>
</feature>
<feature type="coiled-coil region" evidence="1">
    <location>
        <begin position="70"/>
        <end position="118"/>
    </location>
</feature>
<reference evidence="4" key="1">
    <citation type="submission" date="2014-05" db="EMBL/GenBank/DDBJ databases">
        <title>The transcriptome of the halophilic microalga Tetraselmis sp. GSL018 isolated from the Great Salt Lake, Utah.</title>
        <authorList>
            <person name="Jinkerson R.E."/>
            <person name="D'Adamo S."/>
            <person name="Posewitz M.C."/>
        </authorList>
    </citation>
    <scope>NUCLEOTIDE SEQUENCE</scope>
    <source>
        <strain evidence="4">GSL018</strain>
    </source>
</reference>
<dbReference type="EMBL" id="GBEZ01007073">
    <property type="protein sequence ID" value="JAC78359.1"/>
    <property type="molecule type" value="Transcribed_RNA"/>
</dbReference>
<organism evidence="4">
    <name type="scientific">Tetraselmis sp. GSL018</name>
    <dbReference type="NCBI Taxonomy" id="582737"/>
    <lineage>
        <taxon>Eukaryota</taxon>
        <taxon>Viridiplantae</taxon>
        <taxon>Chlorophyta</taxon>
        <taxon>core chlorophytes</taxon>
        <taxon>Chlorodendrophyceae</taxon>
        <taxon>Chlorodendrales</taxon>
        <taxon>Chlorodendraceae</taxon>
        <taxon>Tetraselmis</taxon>
    </lineage>
</organism>
<evidence type="ECO:0000256" key="2">
    <source>
        <dbReference type="SAM" id="MobiDB-lite"/>
    </source>
</evidence>
<sequence length="380" mass="41523">MFSEPSDKAERPMSRMVRICLNSCSNKIPNGLPAPRAPFQSDKVSLAPLTKLSRRLAESERVSQERKDEIEQLMSAIAGLREACKQLASENNDLKGKLAQALEEKSSLENSLADSLKQRSTKTWLAGKKSATPSSELSSAIAAAHQPVARKVSFKVQPKDDEDELEGESSVASATTPRATLRFRPSALRIPDDSSTPSAGSDMTPHHQFSVDFGDADGEPSTRAQATRTRSNMSRLQAATVNPPDAEGWLEGCSCYVIATLHNVSGHFGCSLSGVFVTFKLGEERRTASARAPSETASRDWCIVSFDKSFSIPVSAQLQSSSLRVRVYSRRRAAWKQLLGETHIHLSNLEAQDRNIRQAWPLTGVVGKVDLSLQYHSVAQ</sequence>
<keyword evidence="1" id="KW-0175">Coiled coil</keyword>
<feature type="domain" description="C2" evidence="3">
    <location>
        <begin position="304"/>
        <end position="354"/>
    </location>
</feature>